<proteinExistence type="predicted"/>
<protein>
    <submittedName>
        <fullName evidence="1">Uncharacterized protein</fullName>
    </submittedName>
</protein>
<dbReference type="EMBL" id="JAPWIE010000011">
    <property type="protein sequence ID" value="MCZ4553664.1"/>
    <property type="molecule type" value="Genomic_DNA"/>
</dbReference>
<sequence length="72" mass="7697">MTTTPHTMDAAHEERMVEEDRNAATNYFAGPFCGCGDYSCPASADANAPCVNQDDPGNYAYGFDAEGNTILL</sequence>
<dbReference type="RefSeq" id="WP_301574345.1">
    <property type="nucleotide sequence ID" value="NZ_JAPWIE010000011.1"/>
</dbReference>
<organism evidence="1 2">
    <name type="scientific">Gordonia rubripertincta</name>
    <name type="common">Rhodococcus corallinus</name>
    <dbReference type="NCBI Taxonomy" id="36822"/>
    <lineage>
        <taxon>Bacteria</taxon>
        <taxon>Bacillati</taxon>
        <taxon>Actinomycetota</taxon>
        <taxon>Actinomycetes</taxon>
        <taxon>Mycobacteriales</taxon>
        <taxon>Gordoniaceae</taxon>
        <taxon>Gordonia</taxon>
    </lineage>
</organism>
<comment type="caution">
    <text evidence="1">The sequence shown here is derived from an EMBL/GenBank/DDBJ whole genome shotgun (WGS) entry which is preliminary data.</text>
</comment>
<gene>
    <name evidence="1" type="ORF">O4213_26995</name>
</gene>
<reference evidence="1" key="1">
    <citation type="submission" date="2022-12" db="EMBL/GenBank/DDBJ databases">
        <authorList>
            <person name="Krivoruchko A.V."/>
            <person name="Elkin A."/>
        </authorList>
    </citation>
    <scope>NUCLEOTIDE SEQUENCE</scope>
    <source>
        <strain evidence="1">IEGM 1388</strain>
    </source>
</reference>
<evidence type="ECO:0000313" key="1">
    <source>
        <dbReference type="EMBL" id="MCZ4553664.1"/>
    </source>
</evidence>
<dbReference type="Proteomes" id="UP001067235">
    <property type="component" value="Unassembled WGS sequence"/>
</dbReference>
<evidence type="ECO:0000313" key="2">
    <source>
        <dbReference type="Proteomes" id="UP001067235"/>
    </source>
</evidence>
<keyword evidence="2" id="KW-1185">Reference proteome</keyword>
<name>A0ABT4N315_GORRU</name>
<accession>A0ABT4N315</accession>